<proteinExistence type="predicted"/>
<name>A0ABU1N1J5_9CAUL</name>
<feature type="domain" description="HTH crp-type" evidence="1">
    <location>
        <begin position="145"/>
        <end position="219"/>
    </location>
</feature>
<dbReference type="InterPro" id="IPR036390">
    <property type="entry name" value="WH_DNA-bd_sf"/>
</dbReference>
<dbReference type="InterPro" id="IPR014710">
    <property type="entry name" value="RmlC-like_jellyroll"/>
</dbReference>
<keyword evidence="3" id="KW-1185">Reference proteome</keyword>
<dbReference type="SMART" id="SM00419">
    <property type="entry name" value="HTH_CRP"/>
    <property type="match status" value="1"/>
</dbReference>
<dbReference type="Gene3D" id="1.10.10.10">
    <property type="entry name" value="Winged helix-like DNA-binding domain superfamily/Winged helix DNA-binding domain"/>
    <property type="match status" value="1"/>
</dbReference>
<dbReference type="Gene3D" id="2.60.120.10">
    <property type="entry name" value="Jelly Rolls"/>
    <property type="match status" value="1"/>
</dbReference>
<dbReference type="EMBL" id="JAVDRL010000008">
    <property type="protein sequence ID" value="MDR6532277.1"/>
    <property type="molecule type" value="Genomic_DNA"/>
</dbReference>
<reference evidence="2 3" key="1">
    <citation type="submission" date="2023-07" db="EMBL/GenBank/DDBJ databases">
        <title>Sorghum-associated microbial communities from plants grown in Nebraska, USA.</title>
        <authorList>
            <person name="Schachtman D."/>
        </authorList>
    </citation>
    <scope>NUCLEOTIDE SEQUENCE [LARGE SCALE GENOMIC DNA]</scope>
    <source>
        <strain evidence="2 3">DS2154</strain>
    </source>
</reference>
<gene>
    <name evidence="2" type="ORF">J2800_003033</name>
</gene>
<dbReference type="InterPro" id="IPR036388">
    <property type="entry name" value="WH-like_DNA-bd_sf"/>
</dbReference>
<dbReference type="InterPro" id="IPR000595">
    <property type="entry name" value="cNMP-bd_dom"/>
</dbReference>
<evidence type="ECO:0000313" key="2">
    <source>
        <dbReference type="EMBL" id="MDR6532277.1"/>
    </source>
</evidence>
<sequence length="261" mass="28799">MEGEAYFVNQSSFQVSTLGDVGSGKISDVERVRAFWRRVEHYDAGSQVRQGERSGPEKQLIIVSGWACELRILPDGRRQIFSFLLPGDAIEARGAGSVGACGVVALTRLEVVNRGAQLTVDAAGREAALQREQRLYDHLMRMGRLSAKERVIHLLLELHERLDRVGLVHGETFKIPLTQEVFADALGLSVVHINRTLKGLRKEGWVCIKAGSVTLRNRPRLAAASCYRSEADDLEFDALPLCAGEDRMGRAIPAPKRNLSA</sequence>
<dbReference type="SUPFAM" id="SSF46785">
    <property type="entry name" value="Winged helix' DNA-binding domain"/>
    <property type="match status" value="1"/>
</dbReference>
<organism evidence="2 3">
    <name type="scientific">Caulobacter rhizosphaerae</name>
    <dbReference type="NCBI Taxonomy" id="2010972"/>
    <lineage>
        <taxon>Bacteria</taxon>
        <taxon>Pseudomonadati</taxon>
        <taxon>Pseudomonadota</taxon>
        <taxon>Alphaproteobacteria</taxon>
        <taxon>Caulobacterales</taxon>
        <taxon>Caulobacteraceae</taxon>
        <taxon>Caulobacter</taxon>
    </lineage>
</organism>
<dbReference type="RefSeq" id="WP_310032728.1">
    <property type="nucleotide sequence ID" value="NZ_JAVDRL010000008.1"/>
</dbReference>
<dbReference type="PROSITE" id="PS51063">
    <property type="entry name" value="HTH_CRP_2"/>
    <property type="match status" value="1"/>
</dbReference>
<evidence type="ECO:0000259" key="1">
    <source>
        <dbReference type="PROSITE" id="PS51063"/>
    </source>
</evidence>
<dbReference type="Proteomes" id="UP001262754">
    <property type="component" value="Unassembled WGS sequence"/>
</dbReference>
<evidence type="ECO:0000313" key="3">
    <source>
        <dbReference type="Proteomes" id="UP001262754"/>
    </source>
</evidence>
<comment type="caution">
    <text evidence="2">The sequence shown here is derived from an EMBL/GenBank/DDBJ whole genome shotgun (WGS) entry which is preliminary data.</text>
</comment>
<dbReference type="Pfam" id="PF13545">
    <property type="entry name" value="HTH_Crp_2"/>
    <property type="match status" value="1"/>
</dbReference>
<accession>A0ABU1N1J5</accession>
<dbReference type="InterPro" id="IPR012318">
    <property type="entry name" value="HTH_CRP"/>
</dbReference>
<protein>
    <submittedName>
        <fullName evidence="2">CRP-like cAMP-binding protein</fullName>
    </submittedName>
</protein>
<dbReference type="CDD" id="cd00038">
    <property type="entry name" value="CAP_ED"/>
    <property type="match status" value="1"/>
</dbReference>